<dbReference type="GO" id="GO:0005829">
    <property type="term" value="C:cytosol"/>
    <property type="evidence" value="ECO:0007669"/>
    <property type="project" value="TreeGrafter"/>
</dbReference>
<dbReference type="InterPro" id="IPR015797">
    <property type="entry name" value="NUDIX_hydrolase-like_dom_sf"/>
</dbReference>
<dbReference type="Pfam" id="PF00293">
    <property type="entry name" value="NUDIX"/>
    <property type="match status" value="1"/>
</dbReference>
<dbReference type="CDD" id="cd24158">
    <property type="entry name" value="NUDIX_ADPRase_Rv1700"/>
    <property type="match status" value="1"/>
</dbReference>
<reference evidence="4 5" key="1">
    <citation type="submission" date="2017-11" db="EMBL/GenBank/DDBJ databases">
        <title>Infants hospitalized years apart are colonized by the same room-sourced microbial strains.</title>
        <authorList>
            <person name="Brooks B."/>
            <person name="Olm M.R."/>
            <person name="Firek B.A."/>
            <person name="Baker R."/>
            <person name="Thomas B.C."/>
            <person name="Morowitz M.J."/>
            <person name="Banfield J.F."/>
        </authorList>
    </citation>
    <scope>NUCLEOTIDE SEQUENCE [LARGE SCALE GENOMIC DNA]</scope>
    <source>
        <strain evidence="4">S2_012_000_R3_87</strain>
    </source>
</reference>
<evidence type="ECO:0000256" key="2">
    <source>
        <dbReference type="SAM" id="MobiDB-lite"/>
    </source>
</evidence>
<feature type="region of interest" description="Disordered" evidence="2">
    <location>
        <begin position="187"/>
        <end position="212"/>
    </location>
</feature>
<evidence type="ECO:0000313" key="4">
    <source>
        <dbReference type="EMBL" id="PZO97929.1"/>
    </source>
</evidence>
<protein>
    <submittedName>
        <fullName evidence="4">ADP-ribose pyrophosphatase</fullName>
    </submittedName>
</protein>
<evidence type="ECO:0000256" key="1">
    <source>
        <dbReference type="ARBA" id="ARBA00022801"/>
    </source>
</evidence>
<dbReference type="PROSITE" id="PS51462">
    <property type="entry name" value="NUDIX"/>
    <property type="match status" value="1"/>
</dbReference>
<dbReference type="PANTHER" id="PTHR11839:SF31">
    <property type="entry name" value="ADP-RIBOSE PYROPHOSPHATASE"/>
    <property type="match status" value="1"/>
</dbReference>
<dbReference type="Proteomes" id="UP000249451">
    <property type="component" value="Unassembled WGS sequence"/>
</dbReference>
<dbReference type="EMBL" id="QFNY01000345">
    <property type="protein sequence ID" value="PZO97929.1"/>
    <property type="molecule type" value="Genomic_DNA"/>
</dbReference>
<dbReference type="SUPFAM" id="SSF55811">
    <property type="entry name" value="Nudix"/>
    <property type="match status" value="1"/>
</dbReference>
<dbReference type="GO" id="GO:0016787">
    <property type="term" value="F:hydrolase activity"/>
    <property type="evidence" value="ECO:0007669"/>
    <property type="project" value="UniProtKB-KW"/>
</dbReference>
<keyword evidence="1" id="KW-0378">Hydrolase</keyword>
<organism evidence="4 5">
    <name type="scientific">Corynebacterium urealyticum</name>
    <dbReference type="NCBI Taxonomy" id="43771"/>
    <lineage>
        <taxon>Bacteria</taxon>
        <taxon>Bacillati</taxon>
        <taxon>Actinomycetota</taxon>
        <taxon>Actinomycetes</taxon>
        <taxon>Mycobacteriales</taxon>
        <taxon>Corynebacteriaceae</taxon>
        <taxon>Corynebacterium</taxon>
    </lineage>
</organism>
<dbReference type="AlphaFoldDB" id="A0A2W5AZQ5"/>
<dbReference type="Gene3D" id="3.90.79.10">
    <property type="entry name" value="Nucleoside Triphosphate Pyrophosphohydrolase"/>
    <property type="match status" value="1"/>
</dbReference>
<name>A0A2W5AZQ5_9CORY</name>
<dbReference type="PANTHER" id="PTHR11839">
    <property type="entry name" value="UDP/ADP-SUGAR PYROPHOSPHATASE"/>
    <property type="match status" value="1"/>
</dbReference>
<dbReference type="GO" id="GO:0006753">
    <property type="term" value="P:nucleoside phosphate metabolic process"/>
    <property type="evidence" value="ECO:0007669"/>
    <property type="project" value="TreeGrafter"/>
</dbReference>
<evidence type="ECO:0000259" key="3">
    <source>
        <dbReference type="PROSITE" id="PS51462"/>
    </source>
</evidence>
<dbReference type="InterPro" id="IPR000086">
    <property type="entry name" value="NUDIX_hydrolase_dom"/>
</dbReference>
<accession>A0A2W5AZQ5</accession>
<evidence type="ECO:0000313" key="5">
    <source>
        <dbReference type="Proteomes" id="UP000249451"/>
    </source>
</evidence>
<sequence length="212" mass="22846">MSHDFRTVSSQLLLDAPIIAVRRDDVVMPGEVVAQREVVEHLGAVAVVALDADNRIAMVEQYRHSVGRRLWELPAGLLDVKGEDELTAAQRELQEEAGLAAGDWSVLTDLVTSPGFCEEAVRVFLARDLRSVDKLDAEGDEEADMAFAWVDLAAAVDRVLSGAITNSIAVAGILAAHACLSTDRAPRPVDSPFELRPASLSARRSGPDLKKP</sequence>
<comment type="caution">
    <text evidence="4">The sequence shown here is derived from an EMBL/GenBank/DDBJ whole genome shotgun (WGS) entry which is preliminary data.</text>
</comment>
<feature type="domain" description="Nudix hydrolase" evidence="3">
    <location>
        <begin position="39"/>
        <end position="172"/>
    </location>
</feature>
<proteinExistence type="predicted"/>
<dbReference type="GO" id="GO:0019693">
    <property type="term" value="P:ribose phosphate metabolic process"/>
    <property type="evidence" value="ECO:0007669"/>
    <property type="project" value="TreeGrafter"/>
</dbReference>
<gene>
    <name evidence="4" type="ORF">DI609_11940</name>
</gene>